<dbReference type="Pfam" id="PF13460">
    <property type="entry name" value="NAD_binding_10"/>
    <property type="match status" value="1"/>
</dbReference>
<dbReference type="EMBL" id="CP031417">
    <property type="protein sequence ID" value="AXK82323.1"/>
    <property type="molecule type" value="Genomic_DNA"/>
</dbReference>
<proteinExistence type="predicted"/>
<reference evidence="3 4" key="1">
    <citation type="submission" date="2018-07" db="EMBL/GenBank/DDBJ databases">
        <authorList>
            <person name="Quirk P.G."/>
            <person name="Krulwich T.A."/>
        </authorList>
    </citation>
    <scope>NUCLEOTIDE SEQUENCE [LARGE SCALE GENOMIC DNA]</scope>
    <source>
        <strain evidence="3 4">CC-BB4</strain>
    </source>
</reference>
<dbReference type="PANTHER" id="PTHR42748">
    <property type="entry name" value="NITROGEN METABOLITE REPRESSION PROTEIN NMRA FAMILY MEMBER"/>
    <property type="match status" value="1"/>
</dbReference>
<dbReference type="InterPro" id="IPR036291">
    <property type="entry name" value="NAD(P)-bd_dom_sf"/>
</dbReference>
<evidence type="ECO:0000313" key="3">
    <source>
        <dbReference type="EMBL" id="AXK82323.1"/>
    </source>
</evidence>
<dbReference type="Gene3D" id="3.40.50.720">
    <property type="entry name" value="NAD(P)-binding Rossmann-like Domain"/>
    <property type="match status" value="1"/>
</dbReference>
<gene>
    <name evidence="3" type="ORF">DW352_18440</name>
</gene>
<dbReference type="AlphaFoldDB" id="A0A345ZZH6"/>
<dbReference type="InterPro" id="IPR016040">
    <property type="entry name" value="NAD(P)-bd_dom"/>
</dbReference>
<keyword evidence="4" id="KW-1185">Reference proteome</keyword>
<name>A0A345ZZH6_9HYPH</name>
<evidence type="ECO:0000256" key="1">
    <source>
        <dbReference type="ARBA" id="ARBA00022857"/>
    </source>
</evidence>
<protein>
    <submittedName>
        <fullName evidence="3">NAD-dependent epimerase/dehydratase family protein</fullName>
    </submittedName>
</protein>
<dbReference type="KEGG" id="ptaw:DW352_18440"/>
<evidence type="ECO:0000259" key="2">
    <source>
        <dbReference type="Pfam" id="PF13460"/>
    </source>
</evidence>
<feature type="domain" description="NAD(P)-binding" evidence="2">
    <location>
        <begin position="7"/>
        <end position="172"/>
    </location>
</feature>
<dbReference type="RefSeq" id="WP_115692702.1">
    <property type="nucleotide sequence ID" value="NZ_CP031417.1"/>
</dbReference>
<evidence type="ECO:0000313" key="4">
    <source>
        <dbReference type="Proteomes" id="UP000254889"/>
    </source>
</evidence>
<sequence>MKIVVIGGTGLIGSKVVEKLKQKGHEAIAAAPSTGVNTITGEGLAKALAGAKVVVDVANSPSFEDKAAMDFFQTAGKNITAAEVAAGVQHHVALSVVGTERLQDSGYFRAKLAQEQLIKSSPTPYTIVHATQFFEFIRAIAQFSTTDGVVRLPPVLFQPIAAEDVASAVAAAALAVPANDTIEIAGPGTFTLDQAVGKVLEYDHDTRKVIVDPQAPYFGIKVGEAALVPGGAHPRLSSTTLDWWLTHVPPPPAQ</sequence>
<dbReference type="OrthoDB" id="9771302at2"/>
<dbReference type="PANTHER" id="PTHR42748:SF3">
    <property type="entry name" value="BLL4366 PROTEIN"/>
    <property type="match status" value="1"/>
</dbReference>
<dbReference type="Proteomes" id="UP000254889">
    <property type="component" value="Chromosome"/>
</dbReference>
<dbReference type="SUPFAM" id="SSF51735">
    <property type="entry name" value="NAD(P)-binding Rossmann-fold domains"/>
    <property type="match status" value="1"/>
</dbReference>
<accession>A0A345ZZH6</accession>
<dbReference type="InterPro" id="IPR051164">
    <property type="entry name" value="NmrA-like_oxidored"/>
</dbReference>
<keyword evidence="1" id="KW-0521">NADP</keyword>
<organism evidence="3 4">
    <name type="scientific">Pseudolabrys taiwanensis</name>
    <dbReference type="NCBI Taxonomy" id="331696"/>
    <lineage>
        <taxon>Bacteria</taxon>
        <taxon>Pseudomonadati</taxon>
        <taxon>Pseudomonadota</taxon>
        <taxon>Alphaproteobacteria</taxon>
        <taxon>Hyphomicrobiales</taxon>
        <taxon>Xanthobacteraceae</taxon>
        <taxon>Pseudolabrys</taxon>
    </lineage>
</organism>